<gene>
    <name evidence="4" type="ORF">DTL70_08140</name>
</gene>
<dbReference type="RefSeq" id="WP_114021189.1">
    <property type="nucleotide sequence ID" value="NZ_JBEYTF010000019.1"/>
</dbReference>
<feature type="region of interest" description="Disordered" evidence="3">
    <location>
        <begin position="1"/>
        <end position="22"/>
    </location>
</feature>
<accession>A0A367F6P6</accession>
<evidence type="ECO:0000313" key="5">
    <source>
        <dbReference type="Proteomes" id="UP000252914"/>
    </source>
</evidence>
<feature type="compositionally biased region" description="Low complexity" evidence="3">
    <location>
        <begin position="379"/>
        <end position="390"/>
    </location>
</feature>
<dbReference type="EMBL" id="QOIN01000035">
    <property type="protein sequence ID" value="RCG26033.1"/>
    <property type="molecule type" value="Genomic_DNA"/>
</dbReference>
<dbReference type="InterPro" id="IPR002201">
    <property type="entry name" value="Glyco_trans_9"/>
</dbReference>
<evidence type="ECO:0000256" key="2">
    <source>
        <dbReference type="ARBA" id="ARBA00022679"/>
    </source>
</evidence>
<keyword evidence="5" id="KW-1185">Reference proteome</keyword>
<comment type="caution">
    <text evidence="4">The sequence shown here is derived from an EMBL/GenBank/DDBJ whole genome shotgun (WGS) entry which is preliminary data.</text>
</comment>
<dbReference type="Proteomes" id="UP000252914">
    <property type="component" value="Unassembled WGS sequence"/>
</dbReference>
<evidence type="ECO:0000256" key="1">
    <source>
        <dbReference type="ARBA" id="ARBA00022676"/>
    </source>
</evidence>
<name>A0A367F6P6_9ACTN</name>
<proteinExistence type="predicted"/>
<protein>
    <submittedName>
        <fullName evidence="4">Glycosyltransferase family 9 protein</fullName>
    </submittedName>
</protein>
<dbReference type="GO" id="GO:0005829">
    <property type="term" value="C:cytosol"/>
    <property type="evidence" value="ECO:0007669"/>
    <property type="project" value="TreeGrafter"/>
</dbReference>
<keyword evidence="1" id="KW-0328">Glycosyltransferase</keyword>
<sequence length="399" mass="40495">MTHPERTPRHPAPGDAAPRGADRPHTLVVRLDSVGDVLLAGPAVRMAAAGSRRVTLLAGPLGQTAARLLPGVDEVVTFDAPWVGRDPAAVDGQAADALVAALAARRFDRALILTSYHQSPLPAALLLKLAGVEWVAADSEDYPGSLLQLRHRRGRGRHEARAAMDLAAAAGFALPPGDHGGLDIQPPPDTSPLTGTDPYVVVHPGATAPARAWSERRAARAVAALAGAGHRVVVTGGASEKELTAAVAGEHALDLGGRTGLHELAGVLAGARAVVVGNTGPSHLAAAVGTPVVCLFAPVVPAGRWAPFGVPHVLLGDPDAPCAGTRAVACPVSGHPCLDGIEDAEVLAALDRLPPAARSRSARTPRTNRADSTTPAHSTAGAARGAARATVTTNRKAGA</sequence>
<reference evidence="4 5" key="1">
    <citation type="submission" date="2018-06" db="EMBL/GenBank/DDBJ databases">
        <title>Streptomyces reniochalinae sp. nov. and Streptomyces diacarnus sp. nov. from marine sponges.</title>
        <authorList>
            <person name="Li L."/>
        </authorList>
    </citation>
    <scope>NUCLEOTIDE SEQUENCE [LARGE SCALE GENOMIC DNA]</scope>
    <source>
        <strain evidence="4 5">LHW51701</strain>
    </source>
</reference>
<dbReference type="SUPFAM" id="SSF53756">
    <property type="entry name" value="UDP-Glycosyltransferase/glycogen phosphorylase"/>
    <property type="match status" value="1"/>
</dbReference>
<feature type="compositionally biased region" description="Low complexity" evidence="3">
    <location>
        <begin position="355"/>
        <end position="367"/>
    </location>
</feature>
<dbReference type="AlphaFoldDB" id="A0A367F6P6"/>
<dbReference type="InterPro" id="IPR051199">
    <property type="entry name" value="LPS_LOS_Heptosyltrfase"/>
</dbReference>
<organism evidence="4 5">
    <name type="scientific">Streptomyces diacarni</name>
    <dbReference type="NCBI Taxonomy" id="2800381"/>
    <lineage>
        <taxon>Bacteria</taxon>
        <taxon>Bacillati</taxon>
        <taxon>Actinomycetota</taxon>
        <taxon>Actinomycetes</taxon>
        <taxon>Kitasatosporales</taxon>
        <taxon>Streptomycetaceae</taxon>
        <taxon>Streptomyces</taxon>
    </lineage>
</organism>
<dbReference type="PANTHER" id="PTHR30160">
    <property type="entry name" value="TETRAACYLDISACCHARIDE 4'-KINASE-RELATED"/>
    <property type="match status" value="1"/>
</dbReference>
<dbReference type="GO" id="GO:0009244">
    <property type="term" value="P:lipopolysaccharide core region biosynthetic process"/>
    <property type="evidence" value="ECO:0007669"/>
    <property type="project" value="TreeGrafter"/>
</dbReference>
<evidence type="ECO:0000256" key="3">
    <source>
        <dbReference type="SAM" id="MobiDB-lite"/>
    </source>
</evidence>
<dbReference type="CDD" id="cd03789">
    <property type="entry name" value="GT9_LPS_heptosyltransferase"/>
    <property type="match status" value="1"/>
</dbReference>
<feature type="region of interest" description="Disordered" evidence="3">
    <location>
        <begin position="355"/>
        <end position="399"/>
    </location>
</feature>
<dbReference type="Gene3D" id="3.40.50.2000">
    <property type="entry name" value="Glycogen Phosphorylase B"/>
    <property type="match status" value="2"/>
</dbReference>
<keyword evidence="2 4" id="KW-0808">Transferase</keyword>
<dbReference type="PANTHER" id="PTHR30160:SF1">
    <property type="entry name" value="LIPOPOLYSACCHARIDE 1,2-N-ACETYLGLUCOSAMINETRANSFERASE-RELATED"/>
    <property type="match status" value="1"/>
</dbReference>
<evidence type="ECO:0000313" key="4">
    <source>
        <dbReference type="EMBL" id="RCG26033.1"/>
    </source>
</evidence>
<dbReference type="GO" id="GO:0008713">
    <property type="term" value="F:ADP-heptose-lipopolysaccharide heptosyltransferase activity"/>
    <property type="evidence" value="ECO:0007669"/>
    <property type="project" value="TreeGrafter"/>
</dbReference>
<dbReference type="Pfam" id="PF01075">
    <property type="entry name" value="Glyco_transf_9"/>
    <property type="match status" value="1"/>
</dbReference>